<name>A0A4C1UX35_EUMVA</name>
<protein>
    <submittedName>
        <fullName evidence="1">Uncharacterized protein</fullName>
    </submittedName>
</protein>
<dbReference type="EMBL" id="BGZK01000231">
    <property type="protein sequence ID" value="GBP30334.1"/>
    <property type="molecule type" value="Genomic_DNA"/>
</dbReference>
<keyword evidence="2" id="KW-1185">Reference proteome</keyword>
<sequence length="115" mass="13177">MNTIYWFESNAWLFCGKKSRLKVEGSNLDYEQIDKGVINLSHSLHASGVVVALTMTRSPTLPEPALQIEALNCVNLRIESATLRLQNYVRARTLPRRAPLARPYFDNRFDRVKLT</sequence>
<evidence type="ECO:0000313" key="2">
    <source>
        <dbReference type="Proteomes" id="UP000299102"/>
    </source>
</evidence>
<dbReference type="AlphaFoldDB" id="A0A4C1UX35"/>
<gene>
    <name evidence="1" type="ORF">EVAR_27949_1</name>
</gene>
<proteinExistence type="predicted"/>
<evidence type="ECO:0000313" key="1">
    <source>
        <dbReference type="EMBL" id="GBP30334.1"/>
    </source>
</evidence>
<accession>A0A4C1UX35</accession>
<comment type="caution">
    <text evidence="1">The sequence shown here is derived from an EMBL/GenBank/DDBJ whole genome shotgun (WGS) entry which is preliminary data.</text>
</comment>
<organism evidence="1 2">
    <name type="scientific">Eumeta variegata</name>
    <name type="common">Bagworm moth</name>
    <name type="synonym">Eumeta japonica</name>
    <dbReference type="NCBI Taxonomy" id="151549"/>
    <lineage>
        <taxon>Eukaryota</taxon>
        <taxon>Metazoa</taxon>
        <taxon>Ecdysozoa</taxon>
        <taxon>Arthropoda</taxon>
        <taxon>Hexapoda</taxon>
        <taxon>Insecta</taxon>
        <taxon>Pterygota</taxon>
        <taxon>Neoptera</taxon>
        <taxon>Endopterygota</taxon>
        <taxon>Lepidoptera</taxon>
        <taxon>Glossata</taxon>
        <taxon>Ditrysia</taxon>
        <taxon>Tineoidea</taxon>
        <taxon>Psychidae</taxon>
        <taxon>Oiketicinae</taxon>
        <taxon>Eumeta</taxon>
    </lineage>
</organism>
<reference evidence="1 2" key="1">
    <citation type="journal article" date="2019" name="Commun. Biol.">
        <title>The bagworm genome reveals a unique fibroin gene that provides high tensile strength.</title>
        <authorList>
            <person name="Kono N."/>
            <person name="Nakamura H."/>
            <person name="Ohtoshi R."/>
            <person name="Tomita M."/>
            <person name="Numata K."/>
            <person name="Arakawa K."/>
        </authorList>
    </citation>
    <scope>NUCLEOTIDE SEQUENCE [LARGE SCALE GENOMIC DNA]</scope>
</reference>
<dbReference type="Proteomes" id="UP000299102">
    <property type="component" value="Unassembled WGS sequence"/>
</dbReference>